<evidence type="ECO:0000256" key="1">
    <source>
        <dbReference type="SAM" id="MobiDB-lite"/>
    </source>
</evidence>
<accession>A0ABM0MZP4</accession>
<proteinExistence type="predicted"/>
<evidence type="ECO:0000256" key="2">
    <source>
        <dbReference type="SAM" id="SignalP"/>
    </source>
</evidence>
<dbReference type="GeneID" id="102804507"/>
<dbReference type="Proteomes" id="UP000694865">
    <property type="component" value="Unplaced"/>
</dbReference>
<keyword evidence="2" id="KW-0732">Signal</keyword>
<feature type="chain" id="PRO_5046963643" evidence="2">
    <location>
        <begin position="25"/>
        <end position="101"/>
    </location>
</feature>
<keyword evidence="3" id="KW-1185">Reference proteome</keyword>
<gene>
    <name evidence="4" type="primary">LOC102804507</name>
</gene>
<reference evidence="4" key="1">
    <citation type="submission" date="2025-08" db="UniProtKB">
        <authorList>
            <consortium name="RefSeq"/>
        </authorList>
    </citation>
    <scope>IDENTIFICATION</scope>
    <source>
        <tissue evidence="4">Testes</tissue>
    </source>
</reference>
<protein>
    <submittedName>
        <fullName evidence="4">Uncharacterized protein LOC102804507</fullName>
    </submittedName>
</protein>
<name>A0ABM0MZP4_SACKO</name>
<evidence type="ECO:0000313" key="4">
    <source>
        <dbReference type="RefSeq" id="XP_006825485.1"/>
    </source>
</evidence>
<evidence type="ECO:0000313" key="3">
    <source>
        <dbReference type="Proteomes" id="UP000694865"/>
    </source>
</evidence>
<sequence length="101" mass="11468">MRTHVIIVFSLVLIVLLADMFAQADSNRRRSNNGGRGGGRGRDADPEERQVARGSGNRRRSNKGRDVDQDIFTVDDDEAGSPQARFLQEDEDMENDWFEEK</sequence>
<organism evidence="3 4">
    <name type="scientific">Saccoglossus kowalevskii</name>
    <name type="common">Acorn worm</name>
    <dbReference type="NCBI Taxonomy" id="10224"/>
    <lineage>
        <taxon>Eukaryota</taxon>
        <taxon>Metazoa</taxon>
        <taxon>Hemichordata</taxon>
        <taxon>Enteropneusta</taxon>
        <taxon>Harrimaniidae</taxon>
        <taxon>Saccoglossus</taxon>
    </lineage>
</organism>
<dbReference type="RefSeq" id="XP_006825485.1">
    <property type="nucleotide sequence ID" value="XM_006825422.1"/>
</dbReference>
<feature type="region of interest" description="Disordered" evidence="1">
    <location>
        <begin position="25"/>
        <end position="101"/>
    </location>
</feature>
<feature type="compositionally biased region" description="Acidic residues" evidence="1">
    <location>
        <begin position="89"/>
        <end position="101"/>
    </location>
</feature>
<feature type="compositionally biased region" description="Basic and acidic residues" evidence="1">
    <location>
        <begin position="40"/>
        <end position="51"/>
    </location>
</feature>
<feature type="signal peptide" evidence="2">
    <location>
        <begin position="1"/>
        <end position="24"/>
    </location>
</feature>